<feature type="region of interest" description="Disordered" evidence="1">
    <location>
        <begin position="56"/>
        <end position="81"/>
    </location>
</feature>
<dbReference type="AlphaFoldDB" id="A0A0A0JJY6"/>
<protein>
    <submittedName>
        <fullName evidence="2">Uncharacterized protein</fullName>
    </submittedName>
</protein>
<organism evidence="2 3">
    <name type="scientific">Knoellia subterranea KCTC 19937</name>
    <dbReference type="NCBI Taxonomy" id="1385521"/>
    <lineage>
        <taxon>Bacteria</taxon>
        <taxon>Bacillati</taxon>
        <taxon>Actinomycetota</taxon>
        <taxon>Actinomycetes</taxon>
        <taxon>Micrococcales</taxon>
        <taxon>Intrasporangiaceae</taxon>
        <taxon>Knoellia</taxon>
    </lineage>
</organism>
<accession>A0A0A0JJY6</accession>
<dbReference type="EMBL" id="AVPK01000004">
    <property type="protein sequence ID" value="KGN37725.1"/>
    <property type="molecule type" value="Genomic_DNA"/>
</dbReference>
<proteinExistence type="predicted"/>
<evidence type="ECO:0000313" key="2">
    <source>
        <dbReference type="EMBL" id="KGN37725.1"/>
    </source>
</evidence>
<name>A0A0A0JJY6_9MICO</name>
<reference evidence="2 3" key="1">
    <citation type="submission" date="2013-08" db="EMBL/GenBank/DDBJ databases">
        <title>The genome sequence of Knoellia subterranea.</title>
        <authorList>
            <person name="Zhu W."/>
            <person name="Wang G."/>
        </authorList>
    </citation>
    <scope>NUCLEOTIDE SEQUENCE [LARGE SCALE GENOMIC DNA]</scope>
    <source>
        <strain evidence="2 3">KCTC 19937</strain>
    </source>
</reference>
<comment type="caution">
    <text evidence="2">The sequence shown here is derived from an EMBL/GenBank/DDBJ whole genome shotgun (WGS) entry which is preliminary data.</text>
</comment>
<sequence>MGWTDPVHGQLDTGAELVDVTFKDKVDGAGEVTDTLLAPGFVSDIQPGVDHVHAWGQDTDSPDHHDLRDGNPMFPGSPGLF</sequence>
<evidence type="ECO:0000256" key="1">
    <source>
        <dbReference type="SAM" id="MobiDB-lite"/>
    </source>
</evidence>
<keyword evidence="3" id="KW-1185">Reference proteome</keyword>
<evidence type="ECO:0000313" key="3">
    <source>
        <dbReference type="Proteomes" id="UP000030011"/>
    </source>
</evidence>
<gene>
    <name evidence="2" type="ORF">N803_11755</name>
</gene>
<dbReference type="RefSeq" id="WP_035904135.1">
    <property type="nucleotide sequence ID" value="NZ_AVPK01000004.1"/>
</dbReference>
<dbReference type="Proteomes" id="UP000030011">
    <property type="component" value="Unassembled WGS sequence"/>
</dbReference>